<dbReference type="Proteomes" id="UP000059680">
    <property type="component" value="Chromosome 2"/>
</dbReference>
<evidence type="ECO:0000256" key="1">
    <source>
        <dbReference type="SAM" id="MobiDB-lite"/>
    </source>
</evidence>
<reference evidence="2 3" key="3">
    <citation type="journal article" date="2013" name="Rice">
        <title>Improvement of the Oryza sativa Nipponbare reference genome using next generation sequence and optical map data.</title>
        <authorList>
            <person name="Kawahara Y."/>
            <person name="de la Bastide M."/>
            <person name="Hamilton J.P."/>
            <person name="Kanamori H."/>
            <person name="McCombie W.R."/>
            <person name="Ouyang S."/>
            <person name="Schwartz D.C."/>
            <person name="Tanaka T."/>
            <person name="Wu J."/>
            <person name="Zhou S."/>
            <person name="Childs K.L."/>
            <person name="Davidson R.M."/>
            <person name="Lin H."/>
            <person name="Quesada-Ocampo L."/>
            <person name="Vaillancourt B."/>
            <person name="Sakai H."/>
            <person name="Lee S.S."/>
            <person name="Kim J."/>
            <person name="Numa H."/>
            <person name="Itoh T."/>
            <person name="Buell C.R."/>
            <person name="Matsumoto T."/>
        </authorList>
    </citation>
    <scope>NUCLEOTIDE SEQUENCE [LARGE SCALE GENOMIC DNA]</scope>
    <source>
        <strain evidence="3">cv. Nipponbare</strain>
    </source>
</reference>
<dbReference type="PaxDb" id="39947-A0A0P0VPN7"/>
<proteinExistence type="predicted"/>
<protein>
    <submittedName>
        <fullName evidence="2">Os02g0755750 protein</fullName>
    </submittedName>
</protein>
<dbReference type="InParanoid" id="A0A0P0VPN7"/>
<evidence type="ECO:0000313" key="2">
    <source>
        <dbReference type="EMBL" id="BAS80990.1"/>
    </source>
</evidence>
<feature type="region of interest" description="Disordered" evidence="1">
    <location>
        <begin position="75"/>
        <end position="100"/>
    </location>
</feature>
<dbReference type="AlphaFoldDB" id="A0A0P0VPN7"/>
<sequence length="142" mass="15718">MPTRCAHPSSAHTISPRHFPSLSNRTITISSCSIQQQANKLARICAYAHIKKHHNSPAATTMKKKWMRGRTHVEQRAVRTPSPPHPPAHGHRRGTDAAAGLKGDPYAVGVNAVMEFPGNPWYSPDRVIYLRLLSGEFPGYYG</sequence>
<dbReference type="EMBL" id="AP014958">
    <property type="protein sequence ID" value="BAS80990.1"/>
    <property type="molecule type" value="Genomic_DNA"/>
</dbReference>
<accession>A0A0P0VPN7</accession>
<reference evidence="2 3" key="2">
    <citation type="journal article" date="2013" name="Plant Cell Physiol.">
        <title>Rice Annotation Project Database (RAP-DB): an integrative and interactive database for rice genomics.</title>
        <authorList>
            <person name="Sakai H."/>
            <person name="Lee S.S."/>
            <person name="Tanaka T."/>
            <person name="Numa H."/>
            <person name="Kim J."/>
            <person name="Kawahara Y."/>
            <person name="Wakimoto H."/>
            <person name="Yang C.C."/>
            <person name="Iwamoto M."/>
            <person name="Abe T."/>
            <person name="Yamada Y."/>
            <person name="Muto A."/>
            <person name="Inokuchi H."/>
            <person name="Ikemura T."/>
            <person name="Matsumoto T."/>
            <person name="Sasaki T."/>
            <person name="Itoh T."/>
        </authorList>
    </citation>
    <scope>NUCLEOTIDE SEQUENCE [LARGE SCALE GENOMIC DNA]</scope>
    <source>
        <strain evidence="3">cv. Nipponbare</strain>
    </source>
</reference>
<keyword evidence="3" id="KW-1185">Reference proteome</keyword>
<name>A0A0P0VPN7_ORYSJ</name>
<gene>
    <name evidence="2" type="ordered locus">Os02g0755750</name>
    <name evidence="2" type="ORF">OSNPB_020755750</name>
</gene>
<organism evidence="2 3">
    <name type="scientific">Oryza sativa subsp. japonica</name>
    <name type="common">Rice</name>
    <dbReference type="NCBI Taxonomy" id="39947"/>
    <lineage>
        <taxon>Eukaryota</taxon>
        <taxon>Viridiplantae</taxon>
        <taxon>Streptophyta</taxon>
        <taxon>Embryophyta</taxon>
        <taxon>Tracheophyta</taxon>
        <taxon>Spermatophyta</taxon>
        <taxon>Magnoliopsida</taxon>
        <taxon>Liliopsida</taxon>
        <taxon>Poales</taxon>
        <taxon>Poaceae</taxon>
        <taxon>BOP clade</taxon>
        <taxon>Oryzoideae</taxon>
        <taxon>Oryzeae</taxon>
        <taxon>Oryzinae</taxon>
        <taxon>Oryza</taxon>
        <taxon>Oryza sativa</taxon>
    </lineage>
</organism>
<reference evidence="3" key="1">
    <citation type="journal article" date="2005" name="Nature">
        <title>The map-based sequence of the rice genome.</title>
        <authorList>
            <consortium name="International rice genome sequencing project (IRGSP)"/>
            <person name="Matsumoto T."/>
            <person name="Wu J."/>
            <person name="Kanamori H."/>
            <person name="Katayose Y."/>
            <person name="Fujisawa M."/>
            <person name="Namiki N."/>
            <person name="Mizuno H."/>
            <person name="Yamamoto K."/>
            <person name="Antonio B.A."/>
            <person name="Baba T."/>
            <person name="Sakata K."/>
            <person name="Nagamura Y."/>
            <person name="Aoki H."/>
            <person name="Arikawa K."/>
            <person name="Arita K."/>
            <person name="Bito T."/>
            <person name="Chiden Y."/>
            <person name="Fujitsuka N."/>
            <person name="Fukunaka R."/>
            <person name="Hamada M."/>
            <person name="Harada C."/>
            <person name="Hayashi A."/>
            <person name="Hijishita S."/>
            <person name="Honda M."/>
            <person name="Hosokawa S."/>
            <person name="Ichikawa Y."/>
            <person name="Idonuma A."/>
            <person name="Iijima M."/>
            <person name="Ikeda M."/>
            <person name="Ikeno M."/>
            <person name="Ito K."/>
            <person name="Ito S."/>
            <person name="Ito T."/>
            <person name="Ito Y."/>
            <person name="Ito Y."/>
            <person name="Iwabuchi A."/>
            <person name="Kamiya K."/>
            <person name="Karasawa W."/>
            <person name="Kurita K."/>
            <person name="Katagiri S."/>
            <person name="Kikuta A."/>
            <person name="Kobayashi H."/>
            <person name="Kobayashi N."/>
            <person name="Machita K."/>
            <person name="Maehara T."/>
            <person name="Masukawa M."/>
            <person name="Mizubayashi T."/>
            <person name="Mukai Y."/>
            <person name="Nagasaki H."/>
            <person name="Nagata Y."/>
            <person name="Naito S."/>
            <person name="Nakashima M."/>
            <person name="Nakama Y."/>
            <person name="Nakamichi Y."/>
            <person name="Nakamura M."/>
            <person name="Meguro A."/>
            <person name="Negishi M."/>
            <person name="Ohta I."/>
            <person name="Ohta T."/>
            <person name="Okamoto M."/>
            <person name="Ono N."/>
            <person name="Saji S."/>
            <person name="Sakaguchi M."/>
            <person name="Sakai K."/>
            <person name="Shibata M."/>
            <person name="Shimokawa T."/>
            <person name="Song J."/>
            <person name="Takazaki Y."/>
            <person name="Terasawa K."/>
            <person name="Tsugane M."/>
            <person name="Tsuji K."/>
            <person name="Ueda S."/>
            <person name="Waki K."/>
            <person name="Yamagata H."/>
            <person name="Yamamoto M."/>
            <person name="Yamamoto S."/>
            <person name="Yamane H."/>
            <person name="Yoshiki S."/>
            <person name="Yoshihara R."/>
            <person name="Yukawa K."/>
            <person name="Zhong H."/>
            <person name="Yano M."/>
            <person name="Yuan Q."/>
            <person name="Ouyang S."/>
            <person name="Liu J."/>
            <person name="Jones K.M."/>
            <person name="Gansberger K."/>
            <person name="Moffat K."/>
            <person name="Hill J."/>
            <person name="Bera J."/>
            <person name="Fadrosh D."/>
            <person name="Jin S."/>
            <person name="Johri S."/>
            <person name="Kim M."/>
            <person name="Overton L."/>
            <person name="Reardon M."/>
            <person name="Tsitrin T."/>
            <person name="Vuong H."/>
            <person name="Weaver B."/>
            <person name="Ciecko A."/>
            <person name="Tallon L."/>
            <person name="Jackson J."/>
            <person name="Pai G."/>
            <person name="Aken S.V."/>
            <person name="Utterback T."/>
            <person name="Reidmuller S."/>
            <person name="Feldblyum T."/>
            <person name="Hsiao J."/>
            <person name="Zismann V."/>
            <person name="Iobst S."/>
            <person name="de Vazeille A.R."/>
            <person name="Buell C.R."/>
            <person name="Ying K."/>
            <person name="Li Y."/>
            <person name="Lu T."/>
            <person name="Huang Y."/>
            <person name="Zhao Q."/>
            <person name="Feng Q."/>
            <person name="Zhang L."/>
            <person name="Zhu J."/>
            <person name="Weng Q."/>
            <person name="Mu J."/>
            <person name="Lu Y."/>
            <person name="Fan D."/>
            <person name="Liu Y."/>
            <person name="Guan J."/>
            <person name="Zhang Y."/>
            <person name="Yu S."/>
            <person name="Liu X."/>
            <person name="Zhang Y."/>
            <person name="Hong G."/>
            <person name="Han B."/>
            <person name="Choisne N."/>
            <person name="Demange N."/>
            <person name="Orjeda G."/>
            <person name="Samain S."/>
            <person name="Cattolico L."/>
            <person name="Pelletier E."/>
            <person name="Couloux A."/>
            <person name="Segurens B."/>
            <person name="Wincker P."/>
            <person name="D'Hont A."/>
            <person name="Scarpelli C."/>
            <person name="Weissenbach J."/>
            <person name="Salanoubat M."/>
            <person name="Quetier F."/>
            <person name="Yu Y."/>
            <person name="Kim H.R."/>
            <person name="Rambo T."/>
            <person name="Currie J."/>
            <person name="Collura K."/>
            <person name="Luo M."/>
            <person name="Yang T."/>
            <person name="Ammiraju J.S.S."/>
            <person name="Engler F."/>
            <person name="Soderlund C."/>
            <person name="Wing R.A."/>
            <person name="Palmer L.E."/>
            <person name="de la Bastide M."/>
            <person name="Spiegel L."/>
            <person name="Nascimento L."/>
            <person name="Zutavern T."/>
            <person name="O'Shaughnessy A."/>
            <person name="Dike S."/>
            <person name="Dedhia N."/>
            <person name="Preston R."/>
            <person name="Balija V."/>
            <person name="McCombie W.R."/>
            <person name="Chow T."/>
            <person name="Chen H."/>
            <person name="Chung M."/>
            <person name="Chen C."/>
            <person name="Shaw J."/>
            <person name="Wu H."/>
            <person name="Hsiao K."/>
            <person name="Chao Y."/>
            <person name="Chu M."/>
            <person name="Cheng C."/>
            <person name="Hour A."/>
            <person name="Lee P."/>
            <person name="Lin S."/>
            <person name="Lin Y."/>
            <person name="Liou J."/>
            <person name="Liu S."/>
            <person name="Hsing Y."/>
            <person name="Raghuvanshi S."/>
            <person name="Mohanty A."/>
            <person name="Bharti A.K."/>
            <person name="Gaur A."/>
            <person name="Gupta V."/>
            <person name="Kumar D."/>
            <person name="Ravi V."/>
            <person name="Vij S."/>
            <person name="Kapur A."/>
            <person name="Khurana P."/>
            <person name="Khurana P."/>
            <person name="Khurana J.P."/>
            <person name="Tyagi A.K."/>
            <person name="Gaikwad K."/>
            <person name="Singh A."/>
            <person name="Dalal V."/>
            <person name="Srivastava S."/>
            <person name="Dixit A."/>
            <person name="Pal A.K."/>
            <person name="Ghazi I.A."/>
            <person name="Yadav M."/>
            <person name="Pandit A."/>
            <person name="Bhargava A."/>
            <person name="Sureshbabu K."/>
            <person name="Batra K."/>
            <person name="Sharma T.R."/>
            <person name="Mohapatra T."/>
            <person name="Singh N.K."/>
            <person name="Messing J."/>
            <person name="Nelson A.B."/>
            <person name="Fuks G."/>
            <person name="Kavchok S."/>
            <person name="Keizer G."/>
            <person name="Linton E."/>
            <person name="Llaca V."/>
            <person name="Song R."/>
            <person name="Tanyolac B."/>
            <person name="Young S."/>
            <person name="Ho-Il K."/>
            <person name="Hahn J.H."/>
            <person name="Sangsakoo G."/>
            <person name="Vanavichit A."/>
            <person name="de Mattos Luiz.A.T."/>
            <person name="Zimmer P.D."/>
            <person name="Malone G."/>
            <person name="Dellagostin O."/>
            <person name="de Oliveira A.C."/>
            <person name="Bevan M."/>
            <person name="Bancroft I."/>
            <person name="Minx P."/>
            <person name="Cordum H."/>
            <person name="Wilson R."/>
            <person name="Cheng Z."/>
            <person name="Jin W."/>
            <person name="Jiang J."/>
            <person name="Leong S.A."/>
            <person name="Iwama H."/>
            <person name="Gojobori T."/>
            <person name="Itoh T."/>
            <person name="Niimura Y."/>
            <person name="Fujii Y."/>
            <person name="Habara T."/>
            <person name="Sakai H."/>
            <person name="Sato Y."/>
            <person name="Wilson G."/>
            <person name="Kumar K."/>
            <person name="McCouch S."/>
            <person name="Juretic N."/>
            <person name="Hoen D."/>
            <person name="Wright S."/>
            <person name="Bruskiewich R."/>
            <person name="Bureau T."/>
            <person name="Miyao A."/>
            <person name="Hirochika H."/>
            <person name="Nishikawa T."/>
            <person name="Kadowaki K."/>
            <person name="Sugiura M."/>
            <person name="Burr B."/>
            <person name="Sasaki T."/>
        </authorList>
    </citation>
    <scope>NUCLEOTIDE SEQUENCE [LARGE SCALE GENOMIC DNA]</scope>
    <source>
        <strain evidence="3">cv. Nipponbare</strain>
    </source>
</reference>
<evidence type="ECO:0000313" key="3">
    <source>
        <dbReference type="Proteomes" id="UP000059680"/>
    </source>
</evidence>